<dbReference type="InterPro" id="IPR008538">
    <property type="entry name" value="Uma2"/>
</dbReference>
<feature type="compositionally biased region" description="Polar residues" evidence="1">
    <location>
        <begin position="14"/>
        <end position="23"/>
    </location>
</feature>
<keyword evidence="3" id="KW-0378">Hydrolase</keyword>
<keyword evidence="4" id="KW-1185">Reference proteome</keyword>
<proteinExistence type="predicted"/>
<dbReference type="PANTHER" id="PTHR35400:SF1">
    <property type="entry name" value="SLR1083 PROTEIN"/>
    <property type="match status" value="1"/>
</dbReference>
<keyword evidence="3" id="KW-0540">Nuclease</keyword>
<feature type="domain" description="Putative restriction endonuclease" evidence="2">
    <location>
        <begin position="36"/>
        <end position="201"/>
    </location>
</feature>
<dbReference type="Proteomes" id="UP001333818">
    <property type="component" value="Unassembled WGS sequence"/>
</dbReference>
<dbReference type="AlphaFoldDB" id="A0AAW9PXW9"/>
<evidence type="ECO:0000313" key="3">
    <source>
        <dbReference type="EMBL" id="MEE3715303.1"/>
    </source>
</evidence>
<evidence type="ECO:0000259" key="2">
    <source>
        <dbReference type="Pfam" id="PF05685"/>
    </source>
</evidence>
<dbReference type="CDD" id="cd06260">
    <property type="entry name" value="DUF820-like"/>
    <property type="match status" value="1"/>
</dbReference>
<dbReference type="InterPro" id="IPR012296">
    <property type="entry name" value="Nuclease_put_TT1808"/>
</dbReference>
<feature type="region of interest" description="Disordered" evidence="1">
    <location>
        <begin position="1"/>
        <end position="23"/>
    </location>
</feature>
<protein>
    <submittedName>
        <fullName evidence="3">Uma2 family endonuclease</fullName>
    </submittedName>
</protein>
<reference evidence="3" key="1">
    <citation type="submission" date="2024-01" db="EMBL/GenBank/DDBJ databases">
        <title>Bank of Algae and Cyanobacteria of the Azores (BACA) strain genomes.</title>
        <authorList>
            <person name="Luz R."/>
            <person name="Cordeiro R."/>
            <person name="Fonseca A."/>
            <person name="Goncalves V."/>
        </authorList>
    </citation>
    <scope>NUCLEOTIDE SEQUENCE</scope>
    <source>
        <strain evidence="3">BACA0141</strain>
    </source>
</reference>
<accession>A0AAW9PXW9</accession>
<feature type="compositionally biased region" description="Low complexity" evidence="1">
    <location>
        <begin position="1"/>
        <end position="13"/>
    </location>
</feature>
<dbReference type="EMBL" id="JAZBJZ010000002">
    <property type="protein sequence ID" value="MEE3715303.1"/>
    <property type="molecule type" value="Genomic_DNA"/>
</dbReference>
<evidence type="ECO:0000313" key="4">
    <source>
        <dbReference type="Proteomes" id="UP001333818"/>
    </source>
</evidence>
<sequence length="228" mass="25435">MSAIAESATITSANPQASTTKDATISQDRLWRMSVAQYHLMEQAGILKEDDRLELLEGLLIAKMPKNPPHRISTKLIRQALEKIIVEGWYVDSQEPISLGDSEPEPDAVVVLGKTTDYRDRHPDARSVAIVIEVSDATLESDRTVKQRIYARAGIPIYWILNLRDRQLEVYTEPLSEEGDRGIEPKYQQCQILREAESAIVSLKDETGGGTHPNGNRVLGQISVADLF</sequence>
<organism evidence="3 4">
    <name type="scientific">Tumidithrix elongata BACA0141</name>
    <dbReference type="NCBI Taxonomy" id="2716417"/>
    <lineage>
        <taxon>Bacteria</taxon>
        <taxon>Bacillati</taxon>
        <taxon>Cyanobacteriota</taxon>
        <taxon>Cyanophyceae</taxon>
        <taxon>Pseudanabaenales</taxon>
        <taxon>Pseudanabaenaceae</taxon>
        <taxon>Tumidithrix</taxon>
        <taxon>Tumidithrix elongata</taxon>
    </lineage>
</organism>
<dbReference type="RefSeq" id="WP_330481721.1">
    <property type="nucleotide sequence ID" value="NZ_JAZBJZ010000002.1"/>
</dbReference>
<dbReference type="PANTHER" id="PTHR35400">
    <property type="entry name" value="SLR1083 PROTEIN"/>
    <property type="match status" value="1"/>
</dbReference>
<comment type="caution">
    <text evidence="3">The sequence shown here is derived from an EMBL/GenBank/DDBJ whole genome shotgun (WGS) entry which is preliminary data.</text>
</comment>
<dbReference type="InterPro" id="IPR011335">
    <property type="entry name" value="Restrct_endonuc-II-like"/>
</dbReference>
<dbReference type="Pfam" id="PF05685">
    <property type="entry name" value="Uma2"/>
    <property type="match status" value="1"/>
</dbReference>
<gene>
    <name evidence="3" type="ORF">V2H45_00930</name>
</gene>
<name>A0AAW9PXW9_9CYAN</name>
<dbReference type="GO" id="GO:0004519">
    <property type="term" value="F:endonuclease activity"/>
    <property type="evidence" value="ECO:0007669"/>
    <property type="project" value="UniProtKB-KW"/>
</dbReference>
<dbReference type="SUPFAM" id="SSF52980">
    <property type="entry name" value="Restriction endonuclease-like"/>
    <property type="match status" value="1"/>
</dbReference>
<evidence type="ECO:0000256" key="1">
    <source>
        <dbReference type="SAM" id="MobiDB-lite"/>
    </source>
</evidence>
<keyword evidence="3" id="KW-0255">Endonuclease</keyword>
<dbReference type="Gene3D" id="3.90.1570.10">
    <property type="entry name" value="tt1808, chain A"/>
    <property type="match status" value="1"/>
</dbReference>